<accession>A0A8S4MP06</accession>
<keyword evidence="3" id="KW-1185">Reference proteome</keyword>
<gene>
    <name evidence="2" type="primary">GPATCH2</name>
    <name evidence="2" type="ORF">BLAG_LOCUS26242</name>
</gene>
<dbReference type="Proteomes" id="UP000838412">
    <property type="component" value="Unassembled WGS sequence"/>
</dbReference>
<evidence type="ECO:0000313" key="3">
    <source>
        <dbReference type="Proteomes" id="UP000838412"/>
    </source>
</evidence>
<evidence type="ECO:0000313" key="2">
    <source>
        <dbReference type="EMBL" id="CAH1277468.1"/>
    </source>
</evidence>
<dbReference type="AlphaFoldDB" id="A0A8S4MP06"/>
<proteinExistence type="predicted"/>
<feature type="compositionally biased region" description="Low complexity" evidence="1">
    <location>
        <begin position="18"/>
        <end position="30"/>
    </location>
</feature>
<dbReference type="EMBL" id="CAKMNS010000330">
    <property type="protein sequence ID" value="CAH1277468.1"/>
    <property type="molecule type" value="Genomic_DNA"/>
</dbReference>
<name>A0A8S4MP06_BRALA</name>
<protein>
    <submittedName>
        <fullName evidence="2">GPATCH2 protein</fullName>
    </submittedName>
</protein>
<dbReference type="OrthoDB" id="6095487at2759"/>
<organism evidence="2 3">
    <name type="scientific">Branchiostoma lanceolatum</name>
    <name type="common">Common lancelet</name>
    <name type="synonym">Amphioxus lanceolatum</name>
    <dbReference type="NCBI Taxonomy" id="7740"/>
    <lineage>
        <taxon>Eukaryota</taxon>
        <taxon>Metazoa</taxon>
        <taxon>Chordata</taxon>
        <taxon>Cephalochordata</taxon>
        <taxon>Leptocardii</taxon>
        <taxon>Amphioxiformes</taxon>
        <taxon>Branchiostomatidae</taxon>
        <taxon>Branchiostoma</taxon>
    </lineage>
</organism>
<reference evidence="2" key="1">
    <citation type="submission" date="2022-01" db="EMBL/GenBank/DDBJ databases">
        <authorList>
            <person name="Braso-Vives M."/>
        </authorList>
    </citation>
    <scope>NUCLEOTIDE SEQUENCE</scope>
</reference>
<dbReference type="InterPro" id="IPR051189">
    <property type="entry name" value="Splicing_assoc_domain"/>
</dbReference>
<comment type="caution">
    <text evidence="2">The sequence shown here is derived from an EMBL/GenBank/DDBJ whole genome shotgun (WGS) entry which is preliminary data.</text>
</comment>
<dbReference type="PANTHER" id="PTHR14195">
    <property type="entry name" value="G PATCH DOMAIN CONTAINING PROTEIN 2"/>
    <property type="match status" value="1"/>
</dbReference>
<evidence type="ECO:0000256" key="1">
    <source>
        <dbReference type="SAM" id="MobiDB-lite"/>
    </source>
</evidence>
<feature type="region of interest" description="Disordered" evidence="1">
    <location>
        <begin position="1"/>
        <end position="52"/>
    </location>
</feature>
<sequence>MATMAPYLPPGGDANVFESDLSGSESDSGLYTNDEGREGDDEQSDFFHEGAGPACGIPGVIQWWEEDKIDCDDHDPKFEQILNGSLPFLTDVPRGQDKSAAGEILQQAEHQISMQEAERQGEEDYPTA</sequence>